<sequence>MEAFARKMEMEGWERPEARLVFFNGVKEINCENVPVYPMMEYTEFASNVSRIISFPQNHLSIYLVKNPDSGEPEGPEITLVTTESINLALCCSKEDIILVVLNESKMSRSAFEWTGFNEDLVNSQRKEPEPRSFSEVVKSPPQKLRVPTKDNQAITGRPILNLDSNESKNSEVPTARPIDDPAVSAWIRFRKSAKK</sequence>
<accession>A0AAD2A2P2</accession>
<dbReference type="InterPro" id="IPR055562">
    <property type="entry name" value="DUF7138"/>
</dbReference>
<evidence type="ECO:0000313" key="3">
    <source>
        <dbReference type="EMBL" id="CAI9780258.1"/>
    </source>
</evidence>
<dbReference type="EMBL" id="OU503052">
    <property type="protein sequence ID" value="CAI9780258.1"/>
    <property type="molecule type" value="Genomic_DNA"/>
</dbReference>
<keyword evidence="4" id="KW-1185">Reference proteome</keyword>
<protein>
    <recommendedName>
        <fullName evidence="2">DUF7138 domain-containing protein</fullName>
    </recommendedName>
</protein>
<gene>
    <name evidence="3" type="ORF">FPE_LOCUS27688</name>
</gene>
<dbReference type="Proteomes" id="UP000834106">
    <property type="component" value="Chromosome 17"/>
</dbReference>
<name>A0AAD2A2P2_9LAMI</name>
<dbReference type="Pfam" id="PF23596">
    <property type="entry name" value="DUF7138"/>
    <property type="match status" value="1"/>
</dbReference>
<proteinExistence type="predicted"/>
<organism evidence="3 4">
    <name type="scientific">Fraxinus pennsylvanica</name>
    <dbReference type="NCBI Taxonomy" id="56036"/>
    <lineage>
        <taxon>Eukaryota</taxon>
        <taxon>Viridiplantae</taxon>
        <taxon>Streptophyta</taxon>
        <taxon>Embryophyta</taxon>
        <taxon>Tracheophyta</taxon>
        <taxon>Spermatophyta</taxon>
        <taxon>Magnoliopsida</taxon>
        <taxon>eudicotyledons</taxon>
        <taxon>Gunneridae</taxon>
        <taxon>Pentapetalae</taxon>
        <taxon>asterids</taxon>
        <taxon>lamiids</taxon>
        <taxon>Lamiales</taxon>
        <taxon>Oleaceae</taxon>
        <taxon>Oleeae</taxon>
        <taxon>Fraxinus</taxon>
    </lineage>
</organism>
<evidence type="ECO:0000256" key="1">
    <source>
        <dbReference type="SAM" id="MobiDB-lite"/>
    </source>
</evidence>
<feature type="region of interest" description="Disordered" evidence="1">
    <location>
        <begin position="147"/>
        <end position="178"/>
    </location>
</feature>
<dbReference type="AlphaFoldDB" id="A0AAD2A2P2"/>
<feature type="domain" description="DUF7138" evidence="2">
    <location>
        <begin position="20"/>
        <end position="99"/>
    </location>
</feature>
<reference evidence="3" key="1">
    <citation type="submission" date="2023-05" db="EMBL/GenBank/DDBJ databases">
        <authorList>
            <person name="Huff M."/>
        </authorList>
    </citation>
    <scope>NUCLEOTIDE SEQUENCE</scope>
</reference>
<evidence type="ECO:0000313" key="4">
    <source>
        <dbReference type="Proteomes" id="UP000834106"/>
    </source>
</evidence>
<evidence type="ECO:0000259" key="2">
    <source>
        <dbReference type="Pfam" id="PF23596"/>
    </source>
</evidence>